<proteinExistence type="predicted"/>
<evidence type="ECO:0000313" key="2">
    <source>
        <dbReference type="Proteomes" id="UP001153269"/>
    </source>
</evidence>
<reference evidence="1" key="1">
    <citation type="submission" date="2020-03" db="EMBL/GenBank/DDBJ databases">
        <authorList>
            <person name="Weist P."/>
        </authorList>
    </citation>
    <scope>NUCLEOTIDE SEQUENCE</scope>
</reference>
<dbReference type="EMBL" id="CADEAL010003402">
    <property type="protein sequence ID" value="CAB1444538.1"/>
    <property type="molecule type" value="Genomic_DNA"/>
</dbReference>
<protein>
    <submittedName>
        <fullName evidence="1">Uncharacterized protein</fullName>
    </submittedName>
</protein>
<dbReference type="Proteomes" id="UP001153269">
    <property type="component" value="Unassembled WGS sequence"/>
</dbReference>
<keyword evidence="2" id="KW-1185">Reference proteome</keyword>
<dbReference type="AlphaFoldDB" id="A0A9N7YYF9"/>
<organism evidence="1 2">
    <name type="scientific">Pleuronectes platessa</name>
    <name type="common">European plaice</name>
    <dbReference type="NCBI Taxonomy" id="8262"/>
    <lineage>
        <taxon>Eukaryota</taxon>
        <taxon>Metazoa</taxon>
        <taxon>Chordata</taxon>
        <taxon>Craniata</taxon>
        <taxon>Vertebrata</taxon>
        <taxon>Euteleostomi</taxon>
        <taxon>Actinopterygii</taxon>
        <taxon>Neopterygii</taxon>
        <taxon>Teleostei</taxon>
        <taxon>Neoteleostei</taxon>
        <taxon>Acanthomorphata</taxon>
        <taxon>Carangaria</taxon>
        <taxon>Pleuronectiformes</taxon>
        <taxon>Pleuronectoidei</taxon>
        <taxon>Pleuronectidae</taxon>
        <taxon>Pleuronectes</taxon>
    </lineage>
</organism>
<sequence length="114" mass="12155">MDDSFWLSSAVISTGGGASVRRGLIDGLFGPQRRGAGVWLRAELQMFHVLRVRGRSRPPVLSVREEPTSCAQCEGGADLLCSVRGRSQPPALSVREEPTSCSQCEGGANLLLSV</sequence>
<gene>
    <name evidence="1" type="ORF">PLEPLA_LOCUS32254</name>
</gene>
<evidence type="ECO:0000313" key="1">
    <source>
        <dbReference type="EMBL" id="CAB1444538.1"/>
    </source>
</evidence>
<accession>A0A9N7YYF9</accession>
<name>A0A9N7YYF9_PLEPL</name>
<comment type="caution">
    <text evidence="1">The sequence shown here is derived from an EMBL/GenBank/DDBJ whole genome shotgun (WGS) entry which is preliminary data.</text>
</comment>